<dbReference type="PANTHER" id="PTHR47122:SF3">
    <property type="entry name" value="TRF-LIKE 6"/>
    <property type="match status" value="1"/>
</dbReference>
<name>A0ABQ7WZ65_BRANA</name>
<evidence type="ECO:0000313" key="2">
    <source>
        <dbReference type="Proteomes" id="UP000824890"/>
    </source>
</evidence>
<accession>A0ABQ7WZ65</accession>
<reference evidence="1 2" key="1">
    <citation type="submission" date="2021-05" db="EMBL/GenBank/DDBJ databases">
        <title>Genome Assembly of Synthetic Allotetraploid Brassica napus Reveals Homoeologous Exchanges between Subgenomes.</title>
        <authorList>
            <person name="Davis J.T."/>
        </authorList>
    </citation>
    <scope>NUCLEOTIDE SEQUENCE [LARGE SCALE GENOMIC DNA]</scope>
    <source>
        <strain evidence="2">cv. Da-Ae</strain>
        <tissue evidence="1">Seedling</tissue>
    </source>
</reference>
<dbReference type="PANTHER" id="PTHR47122">
    <property type="entry name" value="MYB-LIKE DNA-BINDING DOMAIN CONTAINING PROTEIN, EXPRESSED"/>
    <property type="match status" value="1"/>
</dbReference>
<protein>
    <submittedName>
        <fullName evidence="1">Uncharacterized protein</fullName>
    </submittedName>
</protein>
<keyword evidence="2" id="KW-1185">Reference proteome</keyword>
<gene>
    <name evidence="1" type="ORF">HID58_090474</name>
</gene>
<dbReference type="EMBL" id="JAGKQM010002717">
    <property type="protein sequence ID" value="KAH0848429.1"/>
    <property type="molecule type" value="Genomic_DNA"/>
</dbReference>
<proteinExistence type="predicted"/>
<evidence type="ECO:0000313" key="1">
    <source>
        <dbReference type="EMBL" id="KAH0848429.1"/>
    </source>
</evidence>
<sequence length="130" mass="14276">MGTVVGTVVEECRELFEGQCSDKDHTQQLRLPTSLSGYRLQIVAGDGRLVPATDEEILEVNESDMYTASDASQTIGYLPAQGSIIVSSRKRVAVTRVVSFAGSEIEVPYVSHVRRSRPISFAFKLNRNQG</sequence>
<comment type="caution">
    <text evidence="1">The sequence shown here is derived from an EMBL/GenBank/DDBJ whole genome shotgun (WGS) entry which is preliminary data.</text>
</comment>
<organism evidence="1 2">
    <name type="scientific">Brassica napus</name>
    <name type="common">Rape</name>
    <dbReference type="NCBI Taxonomy" id="3708"/>
    <lineage>
        <taxon>Eukaryota</taxon>
        <taxon>Viridiplantae</taxon>
        <taxon>Streptophyta</taxon>
        <taxon>Embryophyta</taxon>
        <taxon>Tracheophyta</taxon>
        <taxon>Spermatophyta</taxon>
        <taxon>Magnoliopsida</taxon>
        <taxon>eudicotyledons</taxon>
        <taxon>Gunneridae</taxon>
        <taxon>Pentapetalae</taxon>
        <taxon>rosids</taxon>
        <taxon>malvids</taxon>
        <taxon>Brassicales</taxon>
        <taxon>Brassicaceae</taxon>
        <taxon>Brassiceae</taxon>
        <taxon>Brassica</taxon>
    </lineage>
</organism>
<dbReference type="Proteomes" id="UP000824890">
    <property type="component" value="Unassembled WGS sequence"/>
</dbReference>